<dbReference type="AlphaFoldDB" id="A0A9X3AA95"/>
<feature type="domain" description="Tail assembly protein G" evidence="2">
    <location>
        <begin position="1"/>
        <end position="119"/>
    </location>
</feature>
<dbReference type="EMBL" id="JALHAP010000072">
    <property type="protein sequence ID" value="MCT4701224.1"/>
    <property type="molecule type" value="Genomic_DNA"/>
</dbReference>
<proteinExistence type="predicted"/>
<protein>
    <submittedName>
        <fullName evidence="3">Phage minor tail protein G</fullName>
    </submittedName>
</protein>
<feature type="compositionally biased region" description="Acidic residues" evidence="1">
    <location>
        <begin position="116"/>
        <end position="127"/>
    </location>
</feature>
<evidence type="ECO:0000313" key="4">
    <source>
        <dbReference type="Proteomes" id="UP001150641"/>
    </source>
</evidence>
<gene>
    <name evidence="3" type="ORF">MUA00_05315</name>
</gene>
<dbReference type="NCBIfam" id="TIGR01674">
    <property type="entry name" value="phage_lambda_G"/>
    <property type="match status" value="1"/>
</dbReference>
<organism evidence="3 4">
    <name type="scientific">Dryocola boscaweniae</name>
    <dbReference type="NCBI Taxonomy" id="2925397"/>
    <lineage>
        <taxon>Bacteria</taxon>
        <taxon>Pseudomonadati</taxon>
        <taxon>Pseudomonadota</taxon>
        <taxon>Gammaproteobacteria</taxon>
        <taxon>Enterobacterales</taxon>
        <taxon>Enterobacteriaceae</taxon>
        <taxon>Dryocola</taxon>
    </lineage>
</organism>
<dbReference type="RefSeq" id="WP_271121956.1">
    <property type="nucleotide sequence ID" value="NZ_JALHAN010000059.1"/>
</dbReference>
<reference evidence="3" key="1">
    <citation type="submission" date="2022-03" db="EMBL/GenBank/DDBJ databases">
        <title>Proposal of a novel genus Dryocolo and two novel species.</title>
        <authorList>
            <person name="Maddock D.W."/>
            <person name="Brady C.L."/>
            <person name="Denman S."/>
            <person name="Arnold D."/>
        </authorList>
    </citation>
    <scope>NUCLEOTIDE SEQUENCE</scope>
    <source>
        <strain evidence="3">H6W4</strain>
    </source>
</reference>
<accession>A0A9X3AA95</accession>
<keyword evidence="4" id="KW-1185">Reference proteome</keyword>
<feature type="region of interest" description="Disordered" evidence="1">
    <location>
        <begin position="108"/>
        <end position="136"/>
    </location>
</feature>
<dbReference type="InterPro" id="IPR010027">
    <property type="entry name" value="Tail_assembly_G"/>
</dbReference>
<evidence type="ECO:0000313" key="3">
    <source>
        <dbReference type="EMBL" id="MCT4701224.1"/>
    </source>
</evidence>
<name>A0A9X3AA95_9ENTR</name>
<dbReference type="Proteomes" id="UP001150641">
    <property type="component" value="Unassembled WGS sequence"/>
</dbReference>
<evidence type="ECO:0000259" key="2">
    <source>
        <dbReference type="Pfam" id="PF06894"/>
    </source>
</evidence>
<dbReference type="Pfam" id="PF06894">
    <property type="entry name" value="Phage_TAC_2"/>
    <property type="match status" value="1"/>
</dbReference>
<evidence type="ECO:0000256" key="1">
    <source>
        <dbReference type="SAM" id="MobiDB-lite"/>
    </source>
</evidence>
<sequence length="136" mass="15172">MFLKSELLAFGVHTVTLYELSALHRIAHLEYIAEEEKKLPEGVSDNELYPLLVARNIRVGARVVAMSLRQGDMEGPDVETLHKQVLSAWPPEMIGSAEFLIKKLSDMLPAEKEQEPGEDAEEDEEVMTAEKPTPAS</sequence>
<comment type="caution">
    <text evidence="3">The sequence shown here is derived from an EMBL/GenBank/DDBJ whole genome shotgun (WGS) entry which is preliminary data.</text>
</comment>